<comment type="caution">
    <text evidence="1">The sequence shown here is derived from an EMBL/GenBank/DDBJ whole genome shotgun (WGS) entry which is preliminary data.</text>
</comment>
<keyword evidence="2" id="KW-1185">Reference proteome</keyword>
<protein>
    <submittedName>
        <fullName evidence="1">Uncharacterized protein</fullName>
    </submittedName>
</protein>
<dbReference type="EMBL" id="JABBXF010000016">
    <property type="protein sequence ID" value="NVK77894.1"/>
    <property type="molecule type" value="Genomic_DNA"/>
</dbReference>
<dbReference type="Proteomes" id="UP000587462">
    <property type="component" value="Unassembled WGS sequence"/>
</dbReference>
<evidence type="ECO:0000313" key="1">
    <source>
        <dbReference type="EMBL" id="NVK77894.1"/>
    </source>
</evidence>
<name>A0A7Y7E718_STRMO</name>
<sequence>MRAGLPHRPRSQSAKPVIDGLSSRALAAIARLERSRSYLSPGDTAAAVRLWKEHTRRTERQLWADEDEDDPHWLCCGNPHHARELLAAVMQAMSPRNARELRQVVGRLDALLGDP</sequence>
<gene>
    <name evidence="1" type="ORF">HG542_09470</name>
</gene>
<reference evidence="1 2" key="1">
    <citation type="submission" date="2020-04" db="EMBL/GenBank/DDBJ databases">
        <title>Draft Genome Sequence of Streptomyces morookaense DSM 40503, an 8-azaguanine-producing strain.</title>
        <authorList>
            <person name="Qi J."/>
            <person name="Gao J.-M."/>
        </authorList>
    </citation>
    <scope>NUCLEOTIDE SEQUENCE [LARGE SCALE GENOMIC DNA]</scope>
    <source>
        <strain evidence="1 2">DSM 40503</strain>
    </source>
</reference>
<evidence type="ECO:0000313" key="2">
    <source>
        <dbReference type="Proteomes" id="UP000587462"/>
    </source>
</evidence>
<dbReference type="AlphaFoldDB" id="A0A7Y7E718"/>
<accession>A0A7Y7E718</accession>
<organism evidence="1 2">
    <name type="scientific">Streptomyces morookaense</name>
    <name type="common">Streptoverticillium morookaense</name>
    <dbReference type="NCBI Taxonomy" id="1970"/>
    <lineage>
        <taxon>Bacteria</taxon>
        <taxon>Bacillati</taxon>
        <taxon>Actinomycetota</taxon>
        <taxon>Actinomycetes</taxon>
        <taxon>Kitasatosporales</taxon>
        <taxon>Streptomycetaceae</taxon>
        <taxon>Streptomyces</taxon>
    </lineage>
</organism>
<proteinExistence type="predicted"/>